<proteinExistence type="predicted"/>
<evidence type="ECO:0000313" key="2">
    <source>
        <dbReference type="Proteomes" id="UP001066276"/>
    </source>
</evidence>
<accession>A0AAV7SZ69</accession>
<organism evidence="1 2">
    <name type="scientific">Pleurodeles waltl</name>
    <name type="common">Iberian ribbed newt</name>
    <dbReference type="NCBI Taxonomy" id="8319"/>
    <lineage>
        <taxon>Eukaryota</taxon>
        <taxon>Metazoa</taxon>
        <taxon>Chordata</taxon>
        <taxon>Craniata</taxon>
        <taxon>Vertebrata</taxon>
        <taxon>Euteleostomi</taxon>
        <taxon>Amphibia</taxon>
        <taxon>Batrachia</taxon>
        <taxon>Caudata</taxon>
        <taxon>Salamandroidea</taxon>
        <taxon>Salamandridae</taxon>
        <taxon>Pleurodelinae</taxon>
        <taxon>Pleurodeles</taxon>
    </lineage>
</organism>
<dbReference type="Proteomes" id="UP001066276">
    <property type="component" value="Chromosome 4_1"/>
</dbReference>
<dbReference type="EMBL" id="JANPWB010000007">
    <property type="protein sequence ID" value="KAJ1169142.1"/>
    <property type="molecule type" value="Genomic_DNA"/>
</dbReference>
<sequence length="79" mass="8760">MRVDSGSAPPNTSACRRRSPSLAALTCISAPLRDWRGKSVFGVPSDVTREHRVPKCPSFEARLLINLGPKEYIQLRLLI</sequence>
<gene>
    <name evidence="1" type="ORF">NDU88_001048</name>
</gene>
<comment type="caution">
    <text evidence="1">The sequence shown here is derived from an EMBL/GenBank/DDBJ whole genome shotgun (WGS) entry which is preliminary data.</text>
</comment>
<name>A0AAV7SZ69_PLEWA</name>
<dbReference type="AlphaFoldDB" id="A0AAV7SZ69"/>
<protein>
    <submittedName>
        <fullName evidence="1">Uncharacterized protein</fullName>
    </submittedName>
</protein>
<reference evidence="1" key="1">
    <citation type="journal article" date="2022" name="bioRxiv">
        <title>Sequencing and chromosome-scale assembly of the giantPleurodeles waltlgenome.</title>
        <authorList>
            <person name="Brown T."/>
            <person name="Elewa A."/>
            <person name="Iarovenko S."/>
            <person name="Subramanian E."/>
            <person name="Araus A.J."/>
            <person name="Petzold A."/>
            <person name="Susuki M."/>
            <person name="Suzuki K.-i.T."/>
            <person name="Hayashi T."/>
            <person name="Toyoda A."/>
            <person name="Oliveira C."/>
            <person name="Osipova E."/>
            <person name="Leigh N.D."/>
            <person name="Simon A."/>
            <person name="Yun M.H."/>
        </authorList>
    </citation>
    <scope>NUCLEOTIDE SEQUENCE</scope>
    <source>
        <strain evidence="1">20211129_DDA</strain>
        <tissue evidence="1">Liver</tissue>
    </source>
</reference>
<evidence type="ECO:0000313" key="1">
    <source>
        <dbReference type="EMBL" id="KAJ1169142.1"/>
    </source>
</evidence>
<keyword evidence="2" id="KW-1185">Reference proteome</keyword>